<reference evidence="7" key="1">
    <citation type="submission" date="2021-02" db="EMBL/GenBank/DDBJ databases">
        <authorList>
            <person name="Palmer J.M."/>
        </authorList>
    </citation>
    <scope>NUCLEOTIDE SEQUENCE</scope>
    <source>
        <strain evidence="7">SCRP23</strain>
    </source>
</reference>
<feature type="transmembrane region" description="Helical" evidence="6">
    <location>
        <begin position="168"/>
        <end position="189"/>
    </location>
</feature>
<dbReference type="PANTHER" id="PTHR38894:SF1">
    <property type="entry name" value="TRANSMEMBRANE PROTEIN"/>
    <property type="match status" value="1"/>
</dbReference>
<comment type="subcellular location">
    <subcellularLocation>
        <location evidence="1">Membrane</location>
        <topology evidence="1">Multi-pass membrane protein</topology>
    </subcellularLocation>
</comment>
<comment type="caution">
    <text evidence="7">The sequence shown here is derived from an EMBL/GenBank/DDBJ whole genome shotgun (WGS) entry which is preliminary data.</text>
</comment>
<dbReference type="AlphaFoldDB" id="A0A8T1WZX0"/>
<evidence type="ECO:0000256" key="3">
    <source>
        <dbReference type="ARBA" id="ARBA00022989"/>
    </source>
</evidence>
<evidence type="ECO:0000313" key="8">
    <source>
        <dbReference type="Proteomes" id="UP000693981"/>
    </source>
</evidence>
<feature type="transmembrane region" description="Helical" evidence="6">
    <location>
        <begin position="108"/>
        <end position="129"/>
    </location>
</feature>
<protein>
    <recommendedName>
        <fullName evidence="9">Transmembrane protein</fullName>
    </recommendedName>
</protein>
<dbReference type="PANTHER" id="PTHR38894">
    <property type="entry name" value="TRANSMEMBRANE PROTEIN"/>
    <property type="match status" value="1"/>
</dbReference>
<dbReference type="EMBL" id="JAGDFL010000066">
    <property type="protein sequence ID" value="KAG7398996.1"/>
    <property type="molecule type" value="Genomic_DNA"/>
</dbReference>
<evidence type="ECO:0000256" key="2">
    <source>
        <dbReference type="ARBA" id="ARBA00022692"/>
    </source>
</evidence>
<feature type="transmembrane region" description="Helical" evidence="6">
    <location>
        <begin position="141"/>
        <end position="162"/>
    </location>
</feature>
<keyword evidence="4 6" id="KW-0472">Membrane</keyword>
<gene>
    <name evidence="7" type="ORF">PHYBOEH_009989</name>
</gene>
<feature type="compositionally biased region" description="Polar residues" evidence="5">
    <location>
        <begin position="1"/>
        <end position="14"/>
    </location>
</feature>
<keyword evidence="8" id="KW-1185">Reference proteome</keyword>
<evidence type="ECO:0000256" key="5">
    <source>
        <dbReference type="SAM" id="MobiDB-lite"/>
    </source>
</evidence>
<keyword evidence="3 6" id="KW-1133">Transmembrane helix</keyword>
<dbReference type="InterPro" id="IPR013714">
    <property type="entry name" value="Golgi_TVP15"/>
</dbReference>
<feature type="transmembrane region" description="Helical" evidence="6">
    <location>
        <begin position="83"/>
        <end position="102"/>
    </location>
</feature>
<dbReference type="GO" id="GO:0016020">
    <property type="term" value="C:membrane"/>
    <property type="evidence" value="ECO:0007669"/>
    <property type="project" value="UniProtKB-SubCell"/>
</dbReference>
<name>A0A8T1WZX0_9STRA</name>
<dbReference type="Proteomes" id="UP000693981">
    <property type="component" value="Unassembled WGS sequence"/>
</dbReference>
<dbReference type="OrthoDB" id="69712at2759"/>
<evidence type="ECO:0000256" key="4">
    <source>
        <dbReference type="ARBA" id="ARBA00023136"/>
    </source>
</evidence>
<evidence type="ECO:0000313" key="7">
    <source>
        <dbReference type="EMBL" id="KAG7398996.1"/>
    </source>
</evidence>
<accession>A0A8T1WZX0</accession>
<keyword evidence="2 6" id="KW-0812">Transmembrane</keyword>
<feature type="region of interest" description="Disordered" evidence="5">
    <location>
        <begin position="1"/>
        <end position="59"/>
    </location>
</feature>
<evidence type="ECO:0000256" key="1">
    <source>
        <dbReference type="ARBA" id="ARBA00004141"/>
    </source>
</evidence>
<proteinExistence type="predicted"/>
<sequence length="226" mass="24610">MNTSNPFQDPSVVQAQGGALPTPGMNFSAMSPPAPVEPVASPSSYQATPTPGVPGAPRPNLMDEIGESIKATNSQTIIKVMRMLNLVLAAATITAGVLAWIFGQVDSFQRVIAGIYIIMFGGLLLAFELRTEKIDVVLRKNFGFMYGNKTRTMFLVFIAIWPLSMGNFWLTILDAVLLFCNAFFNYFVISQHPAFSTMPAMYDPNQPQATYANQPQAAYAPSQSNV</sequence>
<evidence type="ECO:0008006" key="9">
    <source>
        <dbReference type="Google" id="ProtNLM"/>
    </source>
</evidence>
<evidence type="ECO:0000256" key="6">
    <source>
        <dbReference type="SAM" id="Phobius"/>
    </source>
</evidence>
<dbReference type="Pfam" id="PF08507">
    <property type="entry name" value="COPI_assoc"/>
    <property type="match status" value="1"/>
</dbReference>
<organism evidence="7 8">
    <name type="scientific">Phytophthora boehmeriae</name>
    <dbReference type="NCBI Taxonomy" id="109152"/>
    <lineage>
        <taxon>Eukaryota</taxon>
        <taxon>Sar</taxon>
        <taxon>Stramenopiles</taxon>
        <taxon>Oomycota</taxon>
        <taxon>Peronosporomycetes</taxon>
        <taxon>Peronosporales</taxon>
        <taxon>Peronosporaceae</taxon>
        <taxon>Phytophthora</taxon>
    </lineage>
</organism>